<protein>
    <recommendedName>
        <fullName evidence="3">Phage protein</fullName>
    </recommendedName>
</protein>
<name>A0ABM7FXL0_9STAP</name>
<sequence length="92" mass="10539">MDELVKMTFSDGNGNVLREGYVAVTNEFLEQINVENHSITSPEYVKELKRKARAFDEIVEIYNDVDNFSDSDLIDVIEDKMNDLESDSDVES</sequence>
<dbReference type="EMBL" id="AP018586">
    <property type="protein sequence ID" value="BBD92821.1"/>
    <property type="molecule type" value="Genomic_DNA"/>
</dbReference>
<reference evidence="1 2" key="1">
    <citation type="submission" date="2018-05" db="EMBL/GenBank/DDBJ databases">
        <title>Complete genome sequencing of three human clinical isolates of Staphylococcus caprae reveals virulence factors similar to those of S. epidermidis and S. capitis.</title>
        <authorList>
            <person name="Watanabe S."/>
            <person name="Cui L."/>
        </authorList>
    </citation>
    <scope>NUCLEOTIDE SEQUENCE [LARGE SCALE GENOMIC DNA]</scope>
    <source>
        <strain evidence="1 2">JMUB590</strain>
    </source>
</reference>
<gene>
    <name evidence="1" type="ORF">JMUB590_1764</name>
</gene>
<keyword evidence="2" id="KW-1185">Reference proteome</keyword>
<proteinExistence type="predicted"/>
<dbReference type="RefSeq" id="WP_002442325.1">
    <property type="nucleotide sequence ID" value="NZ_AP018586.1"/>
</dbReference>
<organism evidence="1 2">
    <name type="scientific">Staphylococcus caprae</name>
    <dbReference type="NCBI Taxonomy" id="29380"/>
    <lineage>
        <taxon>Bacteria</taxon>
        <taxon>Bacillati</taxon>
        <taxon>Bacillota</taxon>
        <taxon>Bacilli</taxon>
        <taxon>Bacillales</taxon>
        <taxon>Staphylococcaceae</taxon>
        <taxon>Staphylococcus</taxon>
    </lineage>
</organism>
<evidence type="ECO:0000313" key="1">
    <source>
        <dbReference type="EMBL" id="BBD92821.1"/>
    </source>
</evidence>
<dbReference type="Proteomes" id="UP000274772">
    <property type="component" value="Chromosome"/>
</dbReference>
<evidence type="ECO:0000313" key="2">
    <source>
        <dbReference type="Proteomes" id="UP000274772"/>
    </source>
</evidence>
<evidence type="ECO:0008006" key="3">
    <source>
        <dbReference type="Google" id="ProtNLM"/>
    </source>
</evidence>
<dbReference type="GeneID" id="58051513"/>
<accession>A0ABM7FXL0</accession>